<dbReference type="SUPFAM" id="SSF140809">
    <property type="entry name" value="Rhabdovirus nucleoprotein-like"/>
    <property type="match status" value="1"/>
</dbReference>
<evidence type="ECO:0000256" key="3">
    <source>
        <dbReference type="ARBA" id="ARBA00014389"/>
    </source>
</evidence>
<keyword evidence="14" id="KW-1185">Reference proteome</keyword>
<dbReference type="InterPro" id="IPR023330">
    <property type="entry name" value="Rhabdovirus_ncapsid_N"/>
</dbReference>
<proteinExistence type="predicted"/>
<dbReference type="Gene3D" id="1.10.3610.10">
    <property type="entry name" value="Nucleoprotein"/>
    <property type="match status" value="1"/>
</dbReference>
<dbReference type="KEGG" id="vg:80544524"/>
<dbReference type="GO" id="GO:0003723">
    <property type="term" value="F:RNA binding"/>
    <property type="evidence" value="ECO:0007669"/>
    <property type="project" value="UniProtKB-KW"/>
</dbReference>
<name>A0A8K1P3I7_9RHAB</name>
<accession>A0A8K1P3I7</accession>
<keyword evidence="7" id="KW-0694">RNA-binding</keyword>
<evidence type="ECO:0000256" key="6">
    <source>
        <dbReference type="ARBA" id="ARBA00022844"/>
    </source>
</evidence>
<dbReference type="GO" id="GO:0019029">
    <property type="term" value="C:helical viral capsid"/>
    <property type="evidence" value="ECO:0007669"/>
    <property type="project" value="UniProtKB-KW"/>
</dbReference>
<evidence type="ECO:0000256" key="1">
    <source>
        <dbReference type="ARBA" id="ARBA00004192"/>
    </source>
</evidence>
<dbReference type="EMBL" id="OK491499">
    <property type="protein sequence ID" value="UDL13979.1"/>
    <property type="molecule type" value="Viral_cRNA"/>
</dbReference>
<feature type="domain" description="Rhabdovirus nucleocapsid" evidence="12">
    <location>
        <begin position="31"/>
        <end position="388"/>
    </location>
</feature>
<keyword evidence="5" id="KW-0167">Capsid protein</keyword>
<evidence type="ECO:0000313" key="14">
    <source>
        <dbReference type="Proteomes" id="UP001157219"/>
    </source>
</evidence>
<dbReference type="Proteomes" id="UP001157219">
    <property type="component" value="Segment"/>
</dbReference>
<evidence type="ECO:0000259" key="12">
    <source>
        <dbReference type="Pfam" id="PF00945"/>
    </source>
</evidence>
<dbReference type="InterPro" id="IPR023331">
    <property type="entry name" value="Rhabdovirus_ncapsid_C"/>
</dbReference>
<evidence type="ECO:0000313" key="13">
    <source>
        <dbReference type="EMBL" id="UDL13979.1"/>
    </source>
</evidence>
<comment type="subcellular location">
    <subcellularLocation>
        <location evidence="1">Host cytoplasm</location>
    </subcellularLocation>
    <subcellularLocation>
        <location evidence="2">Virion</location>
    </subcellularLocation>
</comment>
<keyword evidence="9" id="KW-1035">Host cytoplasm</keyword>
<evidence type="ECO:0000256" key="9">
    <source>
        <dbReference type="ARBA" id="ARBA00023200"/>
    </source>
</evidence>
<evidence type="ECO:0000256" key="7">
    <source>
        <dbReference type="ARBA" id="ARBA00022884"/>
    </source>
</evidence>
<evidence type="ECO:0000256" key="4">
    <source>
        <dbReference type="ARBA" id="ARBA00022497"/>
    </source>
</evidence>
<keyword evidence="6" id="KW-0946">Virion</keyword>
<evidence type="ECO:0000256" key="2">
    <source>
        <dbReference type="ARBA" id="ARBA00004328"/>
    </source>
</evidence>
<evidence type="ECO:0000256" key="8">
    <source>
        <dbReference type="ARBA" id="ARBA00023086"/>
    </source>
</evidence>
<sequence length="440" mass="48877">MATGQNNKTTTVCVSRKGRYETITVPVFSEETEVDNPIKWLASGQKPKITIPASDLSDDSKLQMGANLIGRNLGGIIPIEFILAFIGNVMKRFFIGKLEVPWALTSKILIPTGDITPMSLVTLIESGDAKESELDNSMIGDDDNINYDPIEVLANLIAGYRIMSMNRGVTTNYQSNIKARINSTLKQSGLIQNDIDSGVYNQTTWVTNTEYRKLCALIDLFFSKFINTKYSPIRICVQGARYKDCTLISDYSYAEKFTGIPTMRFLELGVAGVINNESVNGFNYMSPDCFTGGYFPYIKEFNIIAKSPYSATYNPNSHNWIMMVAALLGENRGVTARLAPGGSNTQVLTNSLACAWNLRQRTDKLVQFAENDTKLKYYEDAMGSVEEKVVDALTIVQTMEDLESDNELADEIRAWAKGRVNTIIDPRDGSIGEYLKNTLG</sequence>
<dbReference type="Pfam" id="PF00945">
    <property type="entry name" value="Rhabdo_ncap"/>
    <property type="match status" value="1"/>
</dbReference>
<dbReference type="InterPro" id="IPR000448">
    <property type="entry name" value="Rhabdo_ncapsid"/>
</dbReference>
<protein>
    <recommendedName>
        <fullName evidence="3">Nucleoprotein</fullName>
    </recommendedName>
    <alternativeName>
        <fullName evidence="11">Nucleocapsid protein</fullName>
    </alternativeName>
</protein>
<dbReference type="GO" id="GO:1990904">
    <property type="term" value="C:ribonucleoprotein complex"/>
    <property type="evidence" value="ECO:0007669"/>
    <property type="project" value="UniProtKB-KW"/>
</dbReference>
<reference evidence="13" key="1">
    <citation type="submission" date="2021-09" db="EMBL/GenBank/DDBJ databases">
        <authorList>
            <person name="Li N.N."/>
        </authorList>
    </citation>
    <scope>NUCLEOTIDE SEQUENCE</scope>
    <source>
        <strain evidence="13">Novel_23</strain>
    </source>
</reference>
<keyword evidence="10" id="KW-0687">Ribonucleoprotein</keyword>
<dbReference type="Gene3D" id="1.10.3570.10">
    <property type="entry name" value="Rhabdovirus nucleocapsid protein like domain"/>
    <property type="match status" value="1"/>
</dbReference>
<dbReference type="GO" id="GO:0019013">
    <property type="term" value="C:viral nucleocapsid"/>
    <property type="evidence" value="ECO:0007669"/>
    <property type="project" value="UniProtKB-KW"/>
</dbReference>
<dbReference type="GO" id="GO:0030430">
    <property type="term" value="C:host cell cytoplasm"/>
    <property type="evidence" value="ECO:0007669"/>
    <property type="project" value="UniProtKB-SubCell"/>
</dbReference>
<evidence type="ECO:0000256" key="10">
    <source>
        <dbReference type="ARBA" id="ARBA00023274"/>
    </source>
</evidence>
<dbReference type="InterPro" id="IPR035961">
    <property type="entry name" value="Rhabdovirus_nucleoprotein-like"/>
</dbReference>
<dbReference type="RefSeq" id="YP_010805614.1">
    <property type="nucleotide sequence ID" value="NC_077158.1"/>
</dbReference>
<keyword evidence="4" id="KW-1139">Helical capsid protein</keyword>
<evidence type="ECO:0000256" key="5">
    <source>
        <dbReference type="ARBA" id="ARBA00022561"/>
    </source>
</evidence>
<dbReference type="GeneID" id="80544524"/>
<evidence type="ECO:0000256" key="11">
    <source>
        <dbReference type="ARBA" id="ARBA00033344"/>
    </source>
</evidence>
<organism evidence="13 14">
    <name type="scientific">Xiangshan rhabdo-like virus 1</name>
    <dbReference type="NCBI Taxonomy" id="2886224"/>
    <lineage>
        <taxon>Viruses</taxon>
        <taxon>Riboviria</taxon>
        <taxon>Orthornavirae</taxon>
        <taxon>Negarnaviricota</taxon>
        <taxon>Haploviricotina</taxon>
        <taxon>Monjiviricetes</taxon>
        <taxon>Mononegavirales</taxon>
        <taxon>Rhabdoviridae</taxon>
        <taxon>Alpharhabdovirinae</taxon>
        <taxon>Almendravirus</taxon>
        <taxon>Almendravirus xiangshan</taxon>
    </lineage>
</organism>
<keyword evidence="8 13" id="KW-0543">Viral nucleoprotein</keyword>